<keyword evidence="8" id="KW-0863">Zinc-finger</keyword>
<dbReference type="SUPFAM" id="SSF57667">
    <property type="entry name" value="beta-beta-alpha zinc fingers"/>
    <property type="match status" value="1"/>
</dbReference>
<feature type="compositionally biased region" description="Acidic residues" evidence="13">
    <location>
        <begin position="53"/>
        <end position="77"/>
    </location>
</feature>
<name>A0A8H7HPE0_9AGAM</name>
<keyword evidence="7" id="KW-0479">Metal-binding</keyword>
<dbReference type="CDD" id="cd02440">
    <property type="entry name" value="AdoMet_MTases"/>
    <property type="match status" value="1"/>
</dbReference>
<dbReference type="PANTHER" id="PTHR11006:SF53">
    <property type="entry name" value="PROTEIN ARGININE N-METHYLTRANSFERASE 3"/>
    <property type="match status" value="1"/>
</dbReference>
<comment type="catalytic activity">
    <reaction evidence="10">
        <text>L-arginyl-[protein] + 2 S-adenosyl-L-methionine = N(omega),N(omega)-dimethyl-L-arginyl-[protein] + 2 S-adenosyl-L-homocysteine + 2 H(+)</text>
        <dbReference type="Rhea" id="RHEA:48096"/>
        <dbReference type="Rhea" id="RHEA-COMP:10532"/>
        <dbReference type="Rhea" id="RHEA-COMP:11991"/>
        <dbReference type="ChEBI" id="CHEBI:15378"/>
        <dbReference type="ChEBI" id="CHEBI:29965"/>
        <dbReference type="ChEBI" id="CHEBI:57856"/>
        <dbReference type="ChEBI" id="CHEBI:59789"/>
        <dbReference type="ChEBI" id="CHEBI:61897"/>
        <dbReference type="EC" id="2.1.1.319"/>
    </reaction>
    <physiologicalReaction direction="left-to-right" evidence="10">
        <dbReference type="Rhea" id="RHEA:48097"/>
    </physiologicalReaction>
</comment>
<organism evidence="17 18">
    <name type="scientific">Rhizoctonia solani</name>
    <dbReference type="NCBI Taxonomy" id="456999"/>
    <lineage>
        <taxon>Eukaryota</taxon>
        <taxon>Fungi</taxon>
        <taxon>Dikarya</taxon>
        <taxon>Basidiomycota</taxon>
        <taxon>Agaricomycotina</taxon>
        <taxon>Agaricomycetes</taxon>
        <taxon>Cantharellales</taxon>
        <taxon>Ceratobasidiaceae</taxon>
        <taxon>Rhizoctonia</taxon>
    </lineage>
</organism>
<evidence type="ECO:0000256" key="7">
    <source>
        <dbReference type="ARBA" id="ARBA00022723"/>
    </source>
</evidence>
<dbReference type="Pfam" id="PF21137">
    <property type="entry name" value="ANM3_C2H2_Zf"/>
    <property type="match status" value="1"/>
</dbReference>
<reference evidence="17" key="1">
    <citation type="submission" date="2020-09" db="EMBL/GenBank/DDBJ databases">
        <title>Comparative genome analyses of four rice-infecting Rhizoctonia solani isolates reveal extensive enrichment of homogalacturonan modification genes.</title>
        <authorList>
            <person name="Lee D.-Y."/>
            <person name="Jeon J."/>
            <person name="Kim K.-T."/>
            <person name="Cheong K."/>
            <person name="Song H."/>
            <person name="Choi G."/>
            <person name="Ko J."/>
            <person name="Opiyo S.O."/>
            <person name="Zuo S."/>
            <person name="Madhav S."/>
            <person name="Lee Y.-H."/>
            <person name="Wang G.-L."/>
        </authorList>
    </citation>
    <scope>NUCLEOTIDE SEQUENCE</scope>
    <source>
        <strain evidence="17">AG1-IA WGL</strain>
    </source>
</reference>
<dbReference type="EMBL" id="JACYCD010000115">
    <property type="protein sequence ID" value="KAF8702347.1"/>
    <property type="molecule type" value="Genomic_DNA"/>
</dbReference>
<dbReference type="PANTHER" id="PTHR11006">
    <property type="entry name" value="PROTEIN ARGININE N-METHYLTRANSFERASE"/>
    <property type="match status" value="1"/>
</dbReference>
<evidence type="ECO:0000256" key="2">
    <source>
        <dbReference type="ARBA" id="ARBA00011925"/>
    </source>
</evidence>
<feature type="region of interest" description="Disordered" evidence="13">
    <location>
        <begin position="44"/>
        <end position="77"/>
    </location>
</feature>
<dbReference type="InterPro" id="IPR036236">
    <property type="entry name" value="Znf_C2H2_sf"/>
</dbReference>
<gene>
    <name evidence="17" type="ORF">RHS03_06357</name>
    <name evidence="16" type="ORF">RHS03_08320</name>
</gene>
<dbReference type="Proteomes" id="UP000602905">
    <property type="component" value="Unassembled WGS sequence"/>
</dbReference>
<dbReference type="GO" id="GO:0042054">
    <property type="term" value="F:histone methyltransferase activity"/>
    <property type="evidence" value="ECO:0007669"/>
    <property type="project" value="TreeGrafter"/>
</dbReference>
<dbReference type="InterPro" id="IPR049482">
    <property type="entry name" value="ANM3-like_C2H2_Zf"/>
</dbReference>
<evidence type="ECO:0000313" key="16">
    <source>
        <dbReference type="EMBL" id="KAF8693867.1"/>
    </source>
</evidence>
<evidence type="ECO:0000256" key="5">
    <source>
        <dbReference type="ARBA" id="ARBA00022679"/>
    </source>
</evidence>
<dbReference type="EMBL" id="JACYCD010000465">
    <property type="protein sequence ID" value="KAF8693867.1"/>
    <property type="molecule type" value="Genomic_DNA"/>
</dbReference>
<dbReference type="Pfam" id="PF06325">
    <property type="entry name" value="PrmA"/>
    <property type="match status" value="1"/>
</dbReference>
<dbReference type="AlphaFoldDB" id="A0A8H7HPE0"/>
<evidence type="ECO:0000256" key="3">
    <source>
        <dbReference type="ARBA" id="ARBA00022490"/>
    </source>
</evidence>
<protein>
    <recommendedName>
        <fullName evidence="2">type I protein arginine methyltransferase</fullName>
        <ecNumber evidence="2">2.1.1.319</ecNumber>
    </recommendedName>
</protein>
<keyword evidence="5 12" id="KW-0808">Transferase</keyword>
<feature type="domain" description="Protein arginine N-methyltransferase" evidence="15">
    <location>
        <begin position="387"/>
        <end position="484"/>
    </location>
</feature>
<comment type="caution">
    <text evidence="17">The sequence shown here is derived from an EMBL/GenBank/DDBJ whole genome shotgun (WGS) entry which is preliminary data.</text>
</comment>
<evidence type="ECO:0000313" key="18">
    <source>
        <dbReference type="Proteomes" id="UP000602905"/>
    </source>
</evidence>
<evidence type="ECO:0000256" key="1">
    <source>
        <dbReference type="ARBA" id="ARBA00004514"/>
    </source>
</evidence>
<dbReference type="EC" id="2.1.1.319" evidence="2"/>
<dbReference type="GO" id="GO:0032259">
    <property type="term" value="P:methylation"/>
    <property type="evidence" value="ECO:0007669"/>
    <property type="project" value="UniProtKB-KW"/>
</dbReference>
<dbReference type="InterPro" id="IPR025799">
    <property type="entry name" value="Arg_MeTrfase"/>
</dbReference>
<dbReference type="SUPFAM" id="SSF53335">
    <property type="entry name" value="S-adenosyl-L-methionine-dependent methyltransferases"/>
    <property type="match status" value="1"/>
</dbReference>
<comment type="catalytic activity">
    <reaction evidence="11">
        <text>L-arginyl-[protein] + S-adenosyl-L-methionine = N(omega)-methyl-L-arginyl-[protein] + S-adenosyl-L-homocysteine + H(+)</text>
        <dbReference type="Rhea" id="RHEA:48100"/>
        <dbReference type="Rhea" id="RHEA-COMP:10532"/>
        <dbReference type="Rhea" id="RHEA-COMP:11990"/>
        <dbReference type="ChEBI" id="CHEBI:15378"/>
        <dbReference type="ChEBI" id="CHEBI:29965"/>
        <dbReference type="ChEBI" id="CHEBI:57856"/>
        <dbReference type="ChEBI" id="CHEBI:59789"/>
        <dbReference type="ChEBI" id="CHEBI:65280"/>
    </reaction>
    <physiologicalReaction direction="left-to-right" evidence="11">
        <dbReference type="Rhea" id="RHEA:48101"/>
    </physiologicalReaction>
</comment>
<keyword evidence="4 12" id="KW-0489">Methyltransferase</keyword>
<dbReference type="OrthoDB" id="7848332at2759"/>
<evidence type="ECO:0000259" key="14">
    <source>
        <dbReference type="Pfam" id="PF21137"/>
    </source>
</evidence>
<proteinExistence type="predicted"/>
<accession>A0A8H7HPE0</accession>
<evidence type="ECO:0000256" key="13">
    <source>
        <dbReference type="SAM" id="MobiDB-lite"/>
    </source>
</evidence>
<dbReference type="Pfam" id="PF22528">
    <property type="entry name" value="PRMT_C"/>
    <property type="match status" value="2"/>
</dbReference>
<evidence type="ECO:0000256" key="11">
    <source>
        <dbReference type="ARBA" id="ARBA00049303"/>
    </source>
</evidence>
<evidence type="ECO:0000256" key="12">
    <source>
        <dbReference type="PROSITE-ProRule" id="PRU01015"/>
    </source>
</evidence>
<evidence type="ECO:0000256" key="10">
    <source>
        <dbReference type="ARBA" id="ARBA00047384"/>
    </source>
</evidence>
<feature type="domain" description="Protein arginine N-methyltransferase 3-like C2H2 zinc finger" evidence="14">
    <location>
        <begin position="114"/>
        <end position="157"/>
    </location>
</feature>
<evidence type="ECO:0000256" key="4">
    <source>
        <dbReference type="ARBA" id="ARBA00022603"/>
    </source>
</evidence>
<dbReference type="InterPro" id="IPR055135">
    <property type="entry name" value="PRMT_dom"/>
</dbReference>
<dbReference type="Gene3D" id="2.70.160.11">
    <property type="entry name" value="Hnrnp arginine n-methyltransferase1"/>
    <property type="match status" value="1"/>
</dbReference>
<feature type="non-terminal residue" evidence="17">
    <location>
        <position position="625"/>
    </location>
</feature>
<comment type="subcellular location">
    <subcellularLocation>
        <location evidence="1">Cytoplasm</location>
        <location evidence="1">Cytosol</location>
    </subcellularLocation>
</comment>
<dbReference type="GO" id="GO:0008270">
    <property type="term" value="F:zinc ion binding"/>
    <property type="evidence" value="ECO:0007669"/>
    <property type="project" value="UniProtKB-KW"/>
</dbReference>
<dbReference type="GO" id="GO:0005829">
    <property type="term" value="C:cytosol"/>
    <property type="evidence" value="ECO:0007669"/>
    <property type="project" value="UniProtKB-SubCell"/>
</dbReference>
<evidence type="ECO:0000313" key="17">
    <source>
        <dbReference type="EMBL" id="KAF8702347.1"/>
    </source>
</evidence>
<evidence type="ECO:0000256" key="9">
    <source>
        <dbReference type="ARBA" id="ARBA00022833"/>
    </source>
</evidence>
<evidence type="ECO:0000256" key="6">
    <source>
        <dbReference type="ARBA" id="ARBA00022691"/>
    </source>
</evidence>
<evidence type="ECO:0000256" key="8">
    <source>
        <dbReference type="ARBA" id="ARBA00022771"/>
    </source>
</evidence>
<dbReference type="PROSITE" id="PS51678">
    <property type="entry name" value="SAM_MT_PRMT"/>
    <property type="match status" value="1"/>
</dbReference>
<evidence type="ECO:0000259" key="15">
    <source>
        <dbReference type="Pfam" id="PF22528"/>
    </source>
</evidence>
<feature type="domain" description="Protein arginine N-methyltransferase" evidence="15">
    <location>
        <begin position="541"/>
        <end position="602"/>
    </location>
</feature>
<keyword evidence="9" id="KW-0862">Zinc</keyword>
<sequence length="625" mass="69895">MQKMTLELGEVICRSRDYPETEAILCNYLPAAIEFNMSVNITLPPTNQLSGPEDSEVDTSSEGTQEEETFSDWVDDDDTPTKSLFDQTILSNALKAVAYDKETHGVDIVGFGNDLKLDFLKRVRLVNYVRKSQSTPAEVLALKSDNPLFADDIHLRPVIEDDPLLLIGNDEWSDDEEDKPGDSKKITEMEQELVKVRARFEDLGRRVPELLSESEYPEEQVASTSVEAIPTKPRDDDTHYFDSYSYNEIHAVMIQDSVRTSSYATFILSNPQIFKDAVVMDVGCGTGILSMFAARAGARKVFAIEASGVGVKAEQNFKDNGYEDIITLIRGKVENISLPDGYTHVDVIISEWMGYSLLYESMLDSVLFARDKFLRAGGLMAPSQCRIMANLVEVPSVIKENVTFWDNVYGFNMSSMAKEVYDDALIEVVSADAVLTNDELIKDIPIQRVTSKNLDFSSPFVLTATRPGKAHALLLYFDTWFTTDGADVPSDAEPTIAKGEGDVITTDILQIKARPELVARRKSSMGPIRKKSMSGEEIIKDGKEVSFSTGPASMPTHWKQTLFLFRNPVDVKEGTCISGRLHMRKSEDNSRELDAEIHFKVQHPDLHTKELTPAKETVVQSYKIR</sequence>
<keyword evidence="3" id="KW-0963">Cytoplasm</keyword>
<dbReference type="GO" id="GO:0005634">
    <property type="term" value="C:nucleus"/>
    <property type="evidence" value="ECO:0007669"/>
    <property type="project" value="TreeGrafter"/>
</dbReference>
<dbReference type="GO" id="GO:0035242">
    <property type="term" value="F:protein-arginine omega-N asymmetric methyltransferase activity"/>
    <property type="evidence" value="ECO:0007669"/>
    <property type="project" value="UniProtKB-EC"/>
</dbReference>
<keyword evidence="6 12" id="KW-0949">S-adenosyl-L-methionine</keyword>
<dbReference type="InterPro" id="IPR029063">
    <property type="entry name" value="SAM-dependent_MTases_sf"/>
</dbReference>
<dbReference type="Gene3D" id="3.40.50.150">
    <property type="entry name" value="Vaccinia Virus protein VP39"/>
    <property type="match status" value="1"/>
</dbReference>
<dbReference type="FunFam" id="3.40.50.150:FF:000003">
    <property type="entry name" value="Blast:Protein arginine N-methyltransferase 1"/>
    <property type="match status" value="1"/>
</dbReference>